<feature type="transmembrane region" description="Helical" evidence="2">
    <location>
        <begin position="271"/>
        <end position="291"/>
    </location>
</feature>
<evidence type="ECO:0000256" key="1">
    <source>
        <dbReference type="SAM" id="MobiDB-lite"/>
    </source>
</evidence>
<accession>A0A913XMN1</accession>
<dbReference type="Pfam" id="PF18738">
    <property type="entry name" value="HEPN_DZIP3"/>
    <property type="match status" value="2"/>
</dbReference>
<proteinExistence type="predicted"/>
<evidence type="ECO:0000256" key="2">
    <source>
        <dbReference type="SAM" id="Phobius"/>
    </source>
</evidence>
<dbReference type="RefSeq" id="XP_020906506.1">
    <property type="nucleotide sequence ID" value="XM_021050847.2"/>
</dbReference>
<dbReference type="AlphaFoldDB" id="A0A913XMN1"/>
<feature type="transmembrane region" description="Helical" evidence="2">
    <location>
        <begin position="884"/>
        <end position="903"/>
    </location>
</feature>
<feature type="region of interest" description="Disordered" evidence="1">
    <location>
        <begin position="777"/>
        <end position="809"/>
    </location>
</feature>
<keyword evidence="2" id="KW-0472">Membrane</keyword>
<keyword evidence="5" id="KW-1185">Reference proteome</keyword>
<dbReference type="EnsemblMetazoa" id="XM_021050846.2">
    <property type="protein sequence ID" value="XP_020906505.1"/>
    <property type="gene ID" value="LOC110244637"/>
</dbReference>
<feature type="compositionally biased region" description="Basic and acidic residues" evidence="1">
    <location>
        <begin position="797"/>
        <end position="807"/>
    </location>
</feature>
<keyword evidence="2" id="KW-1133">Transmembrane helix</keyword>
<feature type="transmembrane region" description="Helical" evidence="2">
    <location>
        <begin position="240"/>
        <end position="259"/>
    </location>
</feature>
<name>A0A913XMN1_EXADI</name>
<dbReference type="KEGG" id="epa:110244637"/>
<organism evidence="4 5">
    <name type="scientific">Exaiptasia diaphana</name>
    <name type="common">Tropical sea anemone</name>
    <name type="synonym">Aiptasia pulchella</name>
    <dbReference type="NCBI Taxonomy" id="2652724"/>
    <lineage>
        <taxon>Eukaryota</taxon>
        <taxon>Metazoa</taxon>
        <taxon>Cnidaria</taxon>
        <taxon>Anthozoa</taxon>
        <taxon>Hexacorallia</taxon>
        <taxon>Actiniaria</taxon>
        <taxon>Aiptasiidae</taxon>
        <taxon>Exaiptasia</taxon>
    </lineage>
</organism>
<protein>
    <recommendedName>
        <fullName evidence="3">DZIP3-like HEPN domain-containing protein</fullName>
    </recommendedName>
</protein>
<dbReference type="GeneID" id="110244637"/>
<feature type="compositionally biased region" description="Polar residues" evidence="1">
    <location>
        <begin position="784"/>
        <end position="796"/>
    </location>
</feature>
<sequence>MSTMPPLLSKKSAAPLPQEKTYYLKLCKLLVKVGRPVLQDVFDAIHLPTNLPGVLSTPKVQNELRQLQKKNVLYQSQMDILYPSSGGVSSTNFDISLLIILLRNICSIASPKWIRQPLPTDKSQVADIVRIRQCRNDLYHRTNLALTEGDFEKKWDEIKDALIRLGGGTKYEEDIQNIKVGSVDPEMEKHYHELLRSREEAETQQAEDINFIKTELKDVKQKLDESEPSVTIDIKTKFKLFAAGAVTIGWAAGCTYFLNRYKDDPEIVIDLVWHAIIPGTLAMGATVVGILRGSIIIKVKVTSIAALDYLWKSCIDGGEMEQNLHEVIVTEELIQQAPPGTDSVGISVTMSKDDYRRARDALLSDRCSSIPSHGKKDNNGASFVLSTMPPVLSKKSAPTLPEEKIYYLKLLKLCVEVGIPVLQDVFDVIHMPTNLPGVLSTPKVQKELRQLQKKNVLHQSQIDILNLARKGSVTSAAFDISLLIVLLRNFCNITSSPTDAVWNSEPSTADKSKAADIVRIRLCRNNLYHRTNLAVTESDFEKKWDEIKHALIRLGGGTKYEEDIQNIKFGSVDPEIEEHYHDLLRSREETERKTEETLDNLKTGQQNLKQKLDEVGEKLVYAEIIIKTTFKLFAAGTVTLGWAAGCTYFLNRYKDDPEIVTGLVQRAIIPGTLAWGVTVVGILRGSIIIKVKVTSLAALDYLWKSYGEGEMEENLQKVIVTDGLIQHAPHGTDGVEISVTMSEDEYQTARNTLLGECPVNIKSHNRERSLDLFQKKIMRKNNETEPSSTDTRQTAPSEKEKTGRQDLDEMVEDQMPKKCGGTKYEEDFQNIKVRSVNPKMEQHYAEIFRLRVEREKLKSGHEDLKHELEEIIEKHVNRITKFKLFAAGTVTLGWAAGCTYFLLRYKDDPEEVINLVRHALIPGTLAMGMTVAGLLWR</sequence>
<dbReference type="OrthoDB" id="5958466at2759"/>
<feature type="transmembrane region" description="Helical" evidence="2">
    <location>
        <begin position="663"/>
        <end position="683"/>
    </location>
</feature>
<dbReference type="EnsemblMetazoa" id="XM_021050847.2">
    <property type="protein sequence ID" value="XP_020906506.1"/>
    <property type="gene ID" value="LOC110244637"/>
</dbReference>
<dbReference type="InterPro" id="IPR041249">
    <property type="entry name" value="HEPN_DZIP3"/>
</dbReference>
<feature type="transmembrane region" description="Helical" evidence="2">
    <location>
        <begin position="632"/>
        <end position="651"/>
    </location>
</feature>
<dbReference type="PANTHER" id="PTHR46844:SF1">
    <property type="entry name" value="SLR5058 PROTEIN"/>
    <property type="match status" value="1"/>
</dbReference>
<dbReference type="Proteomes" id="UP000887567">
    <property type="component" value="Unplaced"/>
</dbReference>
<reference evidence="4" key="1">
    <citation type="submission" date="2022-11" db="UniProtKB">
        <authorList>
            <consortium name="EnsemblMetazoa"/>
        </authorList>
    </citation>
    <scope>IDENTIFICATION</scope>
</reference>
<evidence type="ECO:0000313" key="5">
    <source>
        <dbReference type="Proteomes" id="UP000887567"/>
    </source>
</evidence>
<evidence type="ECO:0000259" key="3">
    <source>
        <dbReference type="Pfam" id="PF18738"/>
    </source>
</evidence>
<feature type="transmembrane region" description="Helical" evidence="2">
    <location>
        <begin position="915"/>
        <end position="936"/>
    </location>
</feature>
<feature type="domain" description="DZIP3-like HEPN" evidence="3">
    <location>
        <begin position="48"/>
        <end position="191"/>
    </location>
</feature>
<dbReference type="RefSeq" id="XP_020906505.1">
    <property type="nucleotide sequence ID" value="XM_021050846.2"/>
</dbReference>
<evidence type="ECO:0000313" key="4">
    <source>
        <dbReference type="EnsemblMetazoa" id="XP_020906506.1"/>
    </source>
</evidence>
<feature type="domain" description="DZIP3-like HEPN" evidence="3">
    <location>
        <begin position="432"/>
        <end position="580"/>
    </location>
</feature>
<dbReference type="PANTHER" id="PTHR46844">
    <property type="entry name" value="SLR5058 PROTEIN"/>
    <property type="match status" value="1"/>
</dbReference>
<keyword evidence="2" id="KW-0812">Transmembrane</keyword>